<accession>Q7NMB6</accession>
<dbReference type="eggNOG" id="COG0673">
    <property type="taxonomic scope" value="Bacteria"/>
</dbReference>
<dbReference type="Gene3D" id="3.40.50.720">
    <property type="entry name" value="NAD(P)-binding Rossmann-like Domain"/>
    <property type="match status" value="1"/>
</dbReference>
<dbReference type="Pfam" id="PF01408">
    <property type="entry name" value="GFO_IDH_MocA"/>
    <property type="match status" value="1"/>
</dbReference>
<gene>
    <name evidence="4" type="primary">bvdR</name>
</gene>
<dbReference type="EMBL" id="BA000045">
    <property type="protein sequence ID" value="BAC88791.1"/>
    <property type="molecule type" value="Genomic_DNA"/>
</dbReference>
<dbReference type="HOGENOM" id="CLU_023194_1_3_3"/>
<dbReference type="Gene3D" id="3.30.360.10">
    <property type="entry name" value="Dihydrodipicolinate Reductase, domain 2"/>
    <property type="match status" value="1"/>
</dbReference>
<comment type="similarity">
    <text evidence="1">Belongs to the Gfo/Idh/MocA family.</text>
</comment>
<evidence type="ECO:0000313" key="4">
    <source>
        <dbReference type="EMBL" id="BAC88791.1"/>
    </source>
</evidence>
<dbReference type="InterPro" id="IPR036291">
    <property type="entry name" value="NAD(P)-bd_dom_sf"/>
</dbReference>
<evidence type="ECO:0000256" key="1">
    <source>
        <dbReference type="ARBA" id="ARBA00010928"/>
    </source>
</evidence>
<feature type="domain" description="Gfo/Idh/MocA-like oxidoreductase N-terminal" evidence="2">
    <location>
        <begin position="12"/>
        <end position="123"/>
    </location>
</feature>
<dbReference type="PhylomeDB" id="Q7NMB6"/>
<dbReference type="InterPro" id="IPR004104">
    <property type="entry name" value="Gfo/Idh/MocA-like_OxRdtase_C"/>
</dbReference>
<dbReference type="SUPFAM" id="SSF51735">
    <property type="entry name" value="NAD(P)-binding Rossmann-fold domains"/>
    <property type="match status" value="1"/>
</dbReference>
<keyword evidence="5" id="KW-1185">Reference proteome</keyword>
<dbReference type="EnsemblBacteria" id="BAC88791">
    <property type="protein sequence ID" value="BAC88791"/>
    <property type="gene ID" value="BAC88791"/>
</dbReference>
<dbReference type="STRING" id="251221.gene:10758328"/>
<dbReference type="Proteomes" id="UP000000557">
    <property type="component" value="Chromosome"/>
</dbReference>
<dbReference type="GO" id="GO:0000166">
    <property type="term" value="F:nucleotide binding"/>
    <property type="evidence" value="ECO:0007669"/>
    <property type="project" value="InterPro"/>
</dbReference>
<dbReference type="PANTHER" id="PTHR43377">
    <property type="entry name" value="BILIVERDIN REDUCTASE A"/>
    <property type="match status" value="1"/>
</dbReference>
<reference evidence="4 5" key="2">
    <citation type="journal article" date="2003" name="DNA Res.">
        <title>Complete genome structure of Gloeobacter violaceus PCC 7421, a cyanobacterium that lacks thylakoids (supplement).</title>
        <authorList>
            <person name="Nakamura Y."/>
            <person name="Kaneko T."/>
            <person name="Sato S."/>
            <person name="Mimuro M."/>
            <person name="Miyashita H."/>
            <person name="Tsuchiya T."/>
            <person name="Sasamoto S."/>
            <person name="Watanabe A."/>
            <person name="Kawashima K."/>
            <person name="Kishida Y."/>
            <person name="Kiyokawa C."/>
            <person name="Kohara M."/>
            <person name="Matsumoto M."/>
            <person name="Matsuno A."/>
            <person name="Nakazaki N."/>
            <person name="Shimpo S."/>
            <person name="Takeuchi C."/>
            <person name="Yamada M."/>
            <person name="Tabata S."/>
        </authorList>
    </citation>
    <scope>NUCLEOTIDE SEQUENCE [LARGE SCALE GENOMIC DNA]</scope>
    <source>
        <strain evidence="5">ATCC 29082 / PCC 7421</strain>
    </source>
</reference>
<evidence type="ECO:0000313" key="5">
    <source>
        <dbReference type="Proteomes" id="UP000000557"/>
    </source>
</evidence>
<dbReference type="OrthoDB" id="455005at2"/>
<dbReference type="KEGG" id="gvi:glr0850"/>
<organism evidence="4 5">
    <name type="scientific">Gloeobacter violaceus (strain ATCC 29082 / PCC 7421)</name>
    <dbReference type="NCBI Taxonomy" id="251221"/>
    <lineage>
        <taxon>Bacteria</taxon>
        <taxon>Bacillati</taxon>
        <taxon>Cyanobacteriota</taxon>
        <taxon>Cyanophyceae</taxon>
        <taxon>Gloeobacterales</taxon>
        <taxon>Gloeobacteraceae</taxon>
        <taxon>Gloeobacter</taxon>
    </lineage>
</organism>
<dbReference type="PATRIC" id="fig|251221.4.peg.867"/>
<proteinExistence type="inferred from homology"/>
<dbReference type="PANTHER" id="PTHR43377:SF10">
    <property type="entry name" value="BILIVERDIN REDUCTASE"/>
    <property type="match status" value="1"/>
</dbReference>
<dbReference type="AlphaFoldDB" id="Q7NMB6"/>
<dbReference type="InterPro" id="IPR000683">
    <property type="entry name" value="Gfo/Idh/MocA-like_OxRdtase_N"/>
</dbReference>
<feature type="domain" description="Gfo/Idh/MocA-like oxidoreductase C-terminal" evidence="3">
    <location>
        <begin position="143"/>
        <end position="320"/>
    </location>
</feature>
<name>Q7NMB6_GLOVI</name>
<sequence length="332" mass="35791">MLHFLMPPWPTAIVGTGYAARQRAITLSGDPRIKLVGFIGHSPAASEKFMAEFGIGTGDETLLAGAHLVFVCTVNRDHGLWVRRALEQGAHVVVEYPLALDAAEGAALIALARERRLLLHVEHIELMSGIHQALAGQMAAVGPVHLARYSNVVARLPEPGRWTFSVDLFGFPLVGALSRLSRLVDLVGPVASVFCQNRYFDLTPDGYYRGCSCVAQLQFECGAVGQLAYAKGAGCYQSETRLELAGSRGAVIHDGEKLLVLDGQDTRILEPGSRRGLFERDTRMVLDVLQGRGELYTTPERSLHILATAAACERSAALGRSEAVEVPALPIG</sequence>
<evidence type="ECO:0000259" key="2">
    <source>
        <dbReference type="Pfam" id="PF01408"/>
    </source>
</evidence>
<protein>
    <submittedName>
        <fullName evidence="4">Biliverdin reductase</fullName>
    </submittedName>
</protein>
<reference evidence="4 5" key="1">
    <citation type="journal article" date="2003" name="DNA Res.">
        <title>Complete genome structure of Gloeobacter violaceus PCC 7421, a cyanobacterium that lacks thylakoids.</title>
        <authorList>
            <person name="Nakamura Y."/>
            <person name="Kaneko T."/>
            <person name="Sato S."/>
            <person name="Mimuro M."/>
            <person name="Miyashita H."/>
            <person name="Tsuchiya T."/>
            <person name="Sasamoto S."/>
            <person name="Watanabe A."/>
            <person name="Kawashima K."/>
            <person name="Kishida Y."/>
            <person name="Kiyokawa C."/>
            <person name="Kohara M."/>
            <person name="Matsumoto M."/>
            <person name="Matsuno A."/>
            <person name="Nakazaki N."/>
            <person name="Shimpo S."/>
            <person name="Takeuchi C."/>
            <person name="Yamada M."/>
            <person name="Tabata S."/>
        </authorList>
    </citation>
    <scope>NUCLEOTIDE SEQUENCE [LARGE SCALE GENOMIC DNA]</scope>
    <source>
        <strain evidence="5">ATCC 29082 / PCC 7421</strain>
    </source>
</reference>
<dbReference type="InterPro" id="IPR051450">
    <property type="entry name" value="Gfo/Idh/MocA_Oxidoreductases"/>
</dbReference>
<dbReference type="InParanoid" id="Q7NMB6"/>
<evidence type="ECO:0000259" key="3">
    <source>
        <dbReference type="Pfam" id="PF02894"/>
    </source>
</evidence>
<dbReference type="Pfam" id="PF02894">
    <property type="entry name" value="GFO_IDH_MocA_C"/>
    <property type="match status" value="1"/>
</dbReference>